<protein>
    <recommendedName>
        <fullName evidence="3">Fe2OG dioxygenase domain-containing protein</fullName>
    </recommendedName>
</protein>
<dbReference type="KEGG" id="cci:CC1G_00063"/>
<dbReference type="RefSeq" id="XP_001836927.1">
    <property type="nucleotide sequence ID" value="XM_001836875.1"/>
</dbReference>
<evidence type="ECO:0000256" key="2">
    <source>
        <dbReference type="SAM" id="MobiDB-lite"/>
    </source>
</evidence>
<dbReference type="GO" id="GO:0046872">
    <property type="term" value="F:metal ion binding"/>
    <property type="evidence" value="ECO:0007669"/>
    <property type="project" value="UniProtKB-KW"/>
</dbReference>
<keyword evidence="5" id="KW-1185">Reference proteome</keyword>
<dbReference type="Pfam" id="PF13640">
    <property type="entry name" value="2OG-FeII_Oxy_3"/>
    <property type="match status" value="1"/>
</dbReference>
<dbReference type="AlphaFoldDB" id="A8NWL8"/>
<dbReference type="InParanoid" id="A8NWL8"/>
<dbReference type="GeneID" id="6013481"/>
<keyword evidence="1" id="KW-0560">Oxidoreductase</keyword>
<name>A8NWL8_COPC7</name>
<keyword evidence="1" id="KW-0479">Metal-binding</keyword>
<dbReference type="Gene3D" id="2.60.120.620">
    <property type="entry name" value="q2cbj1_9rhob like domain"/>
    <property type="match status" value="1"/>
</dbReference>
<evidence type="ECO:0000259" key="3">
    <source>
        <dbReference type="PROSITE" id="PS51471"/>
    </source>
</evidence>
<dbReference type="GO" id="GO:0016491">
    <property type="term" value="F:oxidoreductase activity"/>
    <property type="evidence" value="ECO:0007669"/>
    <property type="project" value="UniProtKB-KW"/>
</dbReference>
<evidence type="ECO:0000313" key="4">
    <source>
        <dbReference type="EMBL" id="EAU84544.1"/>
    </source>
</evidence>
<dbReference type="PANTHER" id="PTHR33099:SF14">
    <property type="entry name" value="PROLYL 4-HYDROXYLASE ALPHA SUBUNIT FE(2+) 2OG DIOXYGENASE DOMAIN-CONTAINING PROTEIN"/>
    <property type="match status" value="1"/>
</dbReference>
<dbReference type="InterPro" id="IPR044862">
    <property type="entry name" value="Pro_4_hyd_alph_FE2OG_OXY"/>
</dbReference>
<dbReference type="VEuPathDB" id="FungiDB:CC1G_00063"/>
<feature type="domain" description="Fe2OG dioxygenase" evidence="3">
    <location>
        <begin position="126"/>
        <end position="238"/>
    </location>
</feature>
<keyword evidence="1" id="KW-0408">Iron</keyword>
<comment type="similarity">
    <text evidence="1">Belongs to the iron/ascorbate-dependent oxidoreductase family.</text>
</comment>
<dbReference type="InterPro" id="IPR005123">
    <property type="entry name" value="Oxoglu/Fe-dep_dioxygenase_dom"/>
</dbReference>
<dbReference type="OMA" id="FNADTHT"/>
<feature type="region of interest" description="Disordered" evidence="2">
    <location>
        <begin position="448"/>
        <end position="476"/>
    </location>
</feature>
<dbReference type="OrthoDB" id="27483at2759"/>
<dbReference type="Proteomes" id="UP000001861">
    <property type="component" value="Unassembled WGS sequence"/>
</dbReference>
<gene>
    <name evidence="4" type="ORF">CC1G_00063</name>
</gene>
<feature type="compositionally biased region" description="Acidic residues" evidence="2">
    <location>
        <begin position="454"/>
        <end position="476"/>
    </location>
</feature>
<evidence type="ECO:0000313" key="5">
    <source>
        <dbReference type="Proteomes" id="UP000001861"/>
    </source>
</evidence>
<accession>A8NWL8</accession>
<reference evidence="4 5" key="1">
    <citation type="journal article" date="2010" name="Proc. Natl. Acad. Sci. U.S.A.">
        <title>Insights into evolution of multicellular fungi from the assembled chromosomes of the mushroom Coprinopsis cinerea (Coprinus cinereus).</title>
        <authorList>
            <person name="Stajich J.E."/>
            <person name="Wilke S.K."/>
            <person name="Ahren D."/>
            <person name="Au C.H."/>
            <person name="Birren B.W."/>
            <person name="Borodovsky M."/>
            <person name="Burns C."/>
            <person name="Canback B."/>
            <person name="Casselton L.A."/>
            <person name="Cheng C.K."/>
            <person name="Deng J."/>
            <person name="Dietrich F.S."/>
            <person name="Fargo D.C."/>
            <person name="Farman M.L."/>
            <person name="Gathman A.C."/>
            <person name="Goldberg J."/>
            <person name="Guigo R."/>
            <person name="Hoegger P.J."/>
            <person name="Hooker J.B."/>
            <person name="Huggins A."/>
            <person name="James T.Y."/>
            <person name="Kamada T."/>
            <person name="Kilaru S."/>
            <person name="Kodira C."/>
            <person name="Kues U."/>
            <person name="Kupfer D."/>
            <person name="Kwan H.S."/>
            <person name="Lomsadze A."/>
            <person name="Li W."/>
            <person name="Lilly W.W."/>
            <person name="Ma L.J."/>
            <person name="Mackey A.J."/>
            <person name="Manning G."/>
            <person name="Martin F."/>
            <person name="Muraguchi H."/>
            <person name="Natvig D.O."/>
            <person name="Palmerini H."/>
            <person name="Ramesh M.A."/>
            <person name="Rehmeyer C.J."/>
            <person name="Roe B.A."/>
            <person name="Shenoy N."/>
            <person name="Stanke M."/>
            <person name="Ter-Hovhannisyan V."/>
            <person name="Tunlid A."/>
            <person name="Velagapudi R."/>
            <person name="Vision T.J."/>
            <person name="Zeng Q."/>
            <person name="Zolan M.E."/>
            <person name="Pukkila P.J."/>
        </authorList>
    </citation>
    <scope>NUCLEOTIDE SEQUENCE [LARGE SCALE GENOMIC DNA]</scope>
    <source>
        <strain evidence="5">Okayama-7 / 130 / ATCC MYA-4618 / FGSC 9003</strain>
    </source>
</reference>
<dbReference type="PROSITE" id="PS51471">
    <property type="entry name" value="FE2OG_OXY"/>
    <property type="match status" value="1"/>
</dbReference>
<sequence length="476" mass="52979">MSGTQASVFSFQQKIEQLLVTRHCSGTYNLEPGKARLFYSNKSGDKVGFIDFASPNGVDNTQLEDLVSVCEPAKFGRGNEDVLDESYRKAWKLDASRFATQLDIASSGILSTVREALLQYGNSRHTLEAHLDKMNVYGPGSFFKPHVDTPRDRDMLATLVIVLPTEHEGGDLLLGEEKWQFNSAEMVSKSENSLATDGIEVTMHRLAFAAFYSDIEHEVTPVKSGYRVTVTYNLYCRKGQDPLSSRARIDIALSPAEVTLIAAMKAFLSRPEILPSGGIVGFGLTHFYPIEPKADEDVDRAFEGVLKGGDALIERVCQYLGYKVKVKALYGYEEGNMGSSDTPSVRRMDSYHSMYLTNRYTSSMDEYAERVDQENAEEDWKAYWLETGAQVKSLTDTGRSSRRKAVLWLTRPNWLMASKTAYMAYGNEASMGYVYGSLVLTVEVPDAKTRLGNGEEEGENGDEGQADDSSESEEDY</sequence>
<dbReference type="eggNOG" id="ENOG502S0B1">
    <property type="taxonomic scope" value="Eukaryota"/>
</dbReference>
<dbReference type="PANTHER" id="PTHR33099">
    <property type="entry name" value="FE2OG DIOXYGENASE DOMAIN-CONTAINING PROTEIN"/>
    <property type="match status" value="1"/>
</dbReference>
<proteinExistence type="inferred from homology"/>
<dbReference type="EMBL" id="AACS02000005">
    <property type="protein sequence ID" value="EAU84544.1"/>
    <property type="molecule type" value="Genomic_DNA"/>
</dbReference>
<comment type="caution">
    <text evidence="4">The sequence shown here is derived from an EMBL/GenBank/DDBJ whole genome shotgun (WGS) entry which is preliminary data.</text>
</comment>
<organism evidence="4 5">
    <name type="scientific">Coprinopsis cinerea (strain Okayama-7 / 130 / ATCC MYA-4618 / FGSC 9003)</name>
    <name type="common">Inky cap fungus</name>
    <name type="synonym">Hormographiella aspergillata</name>
    <dbReference type="NCBI Taxonomy" id="240176"/>
    <lineage>
        <taxon>Eukaryota</taxon>
        <taxon>Fungi</taxon>
        <taxon>Dikarya</taxon>
        <taxon>Basidiomycota</taxon>
        <taxon>Agaricomycotina</taxon>
        <taxon>Agaricomycetes</taxon>
        <taxon>Agaricomycetidae</taxon>
        <taxon>Agaricales</taxon>
        <taxon>Agaricineae</taxon>
        <taxon>Psathyrellaceae</taxon>
        <taxon>Coprinopsis</taxon>
    </lineage>
</organism>
<evidence type="ECO:0000256" key="1">
    <source>
        <dbReference type="RuleBase" id="RU003682"/>
    </source>
</evidence>